<sequence>MGHHHVARRVLEDAEVLAFDLLTLGTFLTDVSQLGVLFGALDCLEALTACIRGLLRIQLQQLNPAFDDCVSDEGLVSV</sequence>
<dbReference type="AlphaFoldDB" id="A0A1N7CQT8"/>
<dbReference type="EMBL" id="FTNO01000003">
    <property type="protein sequence ID" value="SIR65952.1"/>
    <property type="molecule type" value="Genomic_DNA"/>
</dbReference>
<organism evidence="1 2">
    <name type="scientific">Haladaptatus litoreus</name>
    <dbReference type="NCBI Taxonomy" id="553468"/>
    <lineage>
        <taxon>Archaea</taxon>
        <taxon>Methanobacteriati</taxon>
        <taxon>Methanobacteriota</taxon>
        <taxon>Stenosarchaea group</taxon>
        <taxon>Halobacteria</taxon>
        <taxon>Halobacteriales</taxon>
        <taxon>Haladaptataceae</taxon>
        <taxon>Haladaptatus</taxon>
    </lineage>
</organism>
<dbReference type="RefSeq" id="WP_076431131.1">
    <property type="nucleotide sequence ID" value="NZ_FTNO01000003.1"/>
</dbReference>
<proteinExistence type="predicted"/>
<protein>
    <submittedName>
        <fullName evidence="1">Uncharacterized protein</fullName>
    </submittedName>
</protein>
<evidence type="ECO:0000313" key="1">
    <source>
        <dbReference type="EMBL" id="SIR65952.1"/>
    </source>
</evidence>
<accession>A0A1N7CQT8</accession>
<name>A0A1N7CQT8_9EURY</name>
<evidence type="ECO:0000313" key="2">
    <source>
        <dbReference type="Proteomes" id="UP000186914"/>
    </source>
</evidence>
<reference evidence="2" key="1">
    <citation type="submission" date="2017-01" db="EMBL/GenBank/DDBJ databases">
        <authorList>
            <person name="Varghese N."/>
            <person name="Submissions S."/>
        </authorList>
    </citation>
    <scope>NUCLEOTIDE SEQUENCE [LARGE SCALE GENOMIC DNA]</scope>
    <source>
        <strain evidence="2">CGMCC 1.7737</strain>
    </source>
</reference>
<keyword evidence="2" id="KW-1185">Reference proteome</keyword>
<gene>
    <name evidence="1" type="ORF">SAMN05421858_3184</name>
</gene>
<dbReference type="Proteomes" id="UP000186914">
    <property type="component" value="Unassembled WGS sequence"/>
</dbReference>